<dbReference type="KEGG" id="bfo:118423302"/>
<dbReference type="InterPro" id="IPR026845">
    <property type="entry name" value="NXPH/NXPE"/>
</dbReference>
<evidence type="ECO:0000313" key="5">
    <source>
        <dbReference type="RefSeq" id="XP_035687304.1"/>
    </source>
</evidence>
<dbReference type="SUPFAM" id="SSF81296">
    <property type="entry name" value="E set domains"/>
    <property type="match status" value="1"/>
</dbReference>
<dbReference type="InterPro" id="IPR057106">
    <property type="entry name" value="NXPE4_C"/>
</dbReference>
<protein>
    <submittedName>
        <fullName evidence="4 5">NXPE family member 3-like isoform X1</fullName>
    </submittedName>
</protein>
<organism evidence="3 4">
    <name type="scientific">Branchiostoma floridae</name>
    <name type="common">Florida lancelet</name>
    <name type="synonym">Amphioxus</name>
    <dbReference type="NCBI Taxonomy" id="7739"/>
    <lineage>
        <taxon>Eukaryota</taxon>
        <taxon>Metazoa</taxon>
        <taxon>Chordata</taxon>
        <taxon>Cephalochordata</taxon>
        <taxon>Leptocardii</taxon>
        <taxon>Amphioxiformes</taxon>
        <taxon>Branchiostomatidae</taxon>
        <taxon>Branchiostoma</taxon>
    </lineage>
</organism>
<dbReference type="AlphaFoldDB" id="A0A9J7LRE6"/>
<feature type="domain" description="NXPE C-terminal" evidence="2">
    <location>
        <begin position="310"/>
        <end position="534"/>
    </location>
</feature>
<dbReference type="InterPro" id="IPR014756">
    <property type="entry name" value="Ig_E-set"/>
</dbReference>
<dbReference type="InterPro" id="IPR013783">
    <property type="entry name" value="Ig-like_fold"/>
</dbReference>
<evidence type="ECO:0000256" key="1">
    <source>
        <dbReference type="ARBA" id="ARBA00005431"/>
    </source>
</evidence>
<reference evidence="3" key="1">
    <citation type="journal article" date="2020" name="Nat. Ecol. Evol.">
        <title>Deeply conserved synteny resolves early events in vertebrate evolution.</title>
        <authorList>
            <person name="Simakov O."/>
            <person name="Marletaz F."/>
            <person name="Yue J.X."/>
            <person name="O'Connell B."/>
            <person name="Jenkins J."/>
            <person name="Brandt A."/>
            <person name="Calef R."/>
            <person name="Tung C.H."/>
            <person name="Huang T.K."/>
            <person name="Schmutz J."/>
            <person name="Satoh N."/>
            <person name="Yu J.K."/>
            <person name="Putnam N.H."/>
            <person name="Green R.E."/>
            <person name="Rokhsar D.S."/>
        </authorList>
    </citation>
    <scope>NUCLEOTIDE SEQUENCE [LARGE SCALE GENOMIC DNA]</scope>
    <source>
        <strain evidence="3">S238N-H82</strain>
    </source>
</reference>
<dbReference type="OrthoDB" id="2112051at2759"/>
<sequence>MTWLVVRRVLIVFVILATGGASLFNLMQVNTSGWNFSPLRRNFSAPKIYSKVISVTSIGTWRASNRRINLTWVTNPNYTSVTIVNPKPMYQIGDILFIEVVAKDGNRRRKLYGGDYLQAVLRDNAQTASTKGRVQDHGNGLYTVSFILSFTGNVMPQVQLIHSSEAVQLLKELREIPNKRRWSCRFKDEGEDVTTTCTILPSRTLSSSSQCDFSVLNTGRTWFCQKPNTTTCDNIKMCKSARDIVDELVTSEERQLFERPFWNTDLVTDINGTISVREADENRTVMHSFPFCKPGIPHKHPEGFWLHGKWHSLSCQVRQFSPQNVTECLTNHTVHVRGDSTCRQWVERLVKWKVVQRGAGNSLIGPYTATNHSRGIMVTFNFHTLPIQTGSWFPFRNLSESGISVEVRSMAGGPNVVLVLSLCAHFVAEPKHVYSSRMIEVKLAIQELHRKYPKTKVIVKTCNTRSHRSYRSVVQQSDWLAQQIDHEMRSILGDLNVAILDVWDMTVSQWYPHNIHPNQHVQDNELNILMSYICPEMLTNIEQ</sequence>
<dbReference type="Gene3D" id="2.60.40.10">
    <property type="entry name" value="Immunoglobulins"/>
    <property type="match status" value="1"/>
</dbReference>
<keyword evidence="3" id="KW-1185">Reference proteome</keyword>
<proteinExistence type="inferred from homology"/>
<dbReference type="Pfam" id="PF24536">
    <property type="entry name" value="NXPE4_C"/>
    <property type="match status" value="1"/>
</dbReference>
<dbReference type="GeneID" id="118423302"/>
<dbReference type="RefSeq" id="XP_035687303.1">
    <property type="nucleotide sequence ID" value="XM_035831410.1"/>
</dbReference>
<dbReference type="RefSeq" id="XP_035687304.1">
    <property type="nucleotide sequence ID" value="XM_035831411.1"/>
</dbReference>
<gene>
    <name evidence="4 5" type="primary">LOC118423302</name>
</gene>
<evidence type="ECO:0000313" key="3">
    <source>
        <dbReference type="Proteomes" id="UP000001554"/>
    </source>
</evidence>
<evidence type="ECO:0000313" key="4">
    <source>
        <dbReference type="RefSeq" id="XP_035687303.1"/>
    </source>
</evidence>
<accession>A0A9J7LRE6</accession>
<evidence type="ECO:0000259" key="2">
    <source>
        <dbReference type="Pfam" id="PF24536"/>
    </source>
</evidence>
<reference evidence="4 5" key="2">
    <citation type="submission" date="2025-04" db="UniProtKB">
        <authorList>
            <consortium name="RefSeq"/>
        </authorList>
    </citation>
    <scope>IDENTIFICATION</scope>
    <source>
        <strain evidence="4 5">S238N-H82</strain>
        <tissue evidence="4 5">Testes</tissue>
    </source>
</reference>
<dbReference type="Pfam" id="PF06312">
    <property type="entry name" value="Neurexophilin"/>
    <property type="match status" value="1"/>
</dbReference>
<dbReference type="OMA" id="IAANSEW"/>
<dbReference type="PANTHER" id="PTHR16165">
    <property type="entry name" value="NXPE FAMILY MEMBER"/>
    <property type="match status" value="1"/>
</dbReference>
<comment type="similarity">
    <text evidence="1">Belongs to the NXPE family.</text>
</comment>
<dbReference type="PANTHER" id="PTHR16165:SF5">
    <property type="entry name" value="NXPE FAMILY MEMBER 3"/>
    <property type="match status" value="1"/>
</dbReference>
<dbReference type="Proteomes" id="UP000001554">
    <property type="component" value="Chromosome 9"/>
</dbReference>
<name>A0A9J7LRE6_BRAFL</name>